<dbReference type="GeneID" id="2845097"/>
<keyword evidence="2" id="KW-0378">Hydrolase</keyword>
<dbReference type="HOGENOM" id="CLU_073253_0_0_2"/>
<dbReference type="EMBL" id="AE017261">
    <property type="protein sequence ID" value="AAT43017.1"/>
    <property type="molecule type" value="Genomic_DNA"/>
</dbReference>
<dbReference type="SUPFAM" id="SSF56281">
    <property type="entry name" value="Metallo-hydrolase/oxidoreductase"/>
    <property type="match status" value="1"/>
</dbReference>
<organism evidence="2 3">
    <name type="scientific">Picrophilus torridus (strain ATCC 700027 / DSM 9790 / JCM 10055 / NBRC 100828 / KAW 2/3)</name>
    <dbReference type="NCBI Taxonomy" id="1122961"/>
    <lineage>
        <taxon>Archaea</taxon>
        <taxon>Methanobacteriati</taxon>
        <taxon>Thermoplasmatota</taxon>
        <taxon>Thermoplasmata</taxon>
        <taxon>Thermoplasmatales</taxon>
        <taxon>Picrophilaceae</taxon>
        <taxon>Picrophilus</taxon>
    </lineage>
</organism>
<sequence>MLNFLNIASGSRGNSTVIWDEYDAIIIDFGISLKRYKIIENKFSIPGNRSLFITHEHGDHSRNARAMSKYADVYSRAATLESLGINGYKINDEVAIGNFFINAVSISHDAVDPVGYIIKNKNIKISVVSDLGFVGDSLIDEIKNSNLIALEANHDPEMLASGPYPEHLKARIKSRYGHLSNEQSAEAIYLSNNNSYILLTHLSEKNNTPELAYKTVYNYLKNRNARFKSIECASQYHGSSIYNF</sequence>
<proteinExistence type="predicted"/>
<reference evidence="2 3" key="1">
    <citation type="journal article" date="2004" name="Proc. Natl. Acad. Sci. U.S.A.">
        <title>Genome sequence of Picrophilus torridus and its implications for life around pH 0.</title>
        <authorList>
            <person name="Futterer O."/>
            <person name="Angelov A."/>
            <person name="Liesegang H."/>
            <person name="Gottschalk G."/>
            <person name="Schleper C."/>
            <person name="Schepers B."/>
            <person name="Dock C."/>
            <person name="Antranikian G."/>
            <person name="Liebl W."/>
        </authorList>
    </citation>
    <scope>NUCLEOTIDE SEQUENCE [LARGE SCALE GENOMIC DNA]</scope>
    <source>
        <strain evidence="3">ATCC 700027 / DSM 9790 / JCM 10055 / NBRC 100828</strain>
    </source>
</reference>
<dbReference type="Gene3D" id="3.60.15.10">
    <property type="entry name" value="Ribonuclease Z/Hydroxyacylglutathione hydrolase-like"/>
    <property type="match status" value="1"/>
</dbReference>
<protein>
    <submittedName>
        <fullName evidence="2">Hypothetical metal-dependent hydrolase of the beta-lactamase superfamily</fullName>
    </submittedName>
</protein>
<evidence type="ECO:0000313" key="2">
    <source>
        <dbReference type="EMBL" id="AAT43017.1"/>
    </source>
</evidence>
<evidence type="ECO:0000313" key="3">
    <source>
        <dbReference type="Proteomes" id="UP000000438"/>
    </source>
</evidence>
<dbReference type="PANTHER" id="PTHR47619">
    <property type="entry name" value="METALLO-HYDROLASE YYCJ-RELATED"/>
    <property type="match status" value="1"/>
</dbReference>
<dbReference type="AlphaFoldDB" id="Q6L1Y5"/>
<accession>Q6L1Y5</accession>
<dbReference type="Proteomes" id="UP000000438">
    <property type="component" value="Chromosome"/>
</dbReference>
<dbReference type="GO" id="GO:0016787">
    <property type="term" value="F:hydrolase activity"/>
    <property type="evidence" value="ECO:0007669"/>
    <property type="project" value="UniProtKB-KW"/>
</dbReference>
<dbReference type="RefSeq" id="WP_011177233.1">
    <property type="nucleotide sequence ID" value="NC_005877.1"/>
</dbReference>
<dbReference type="eggNOG" id="arCOG00502">
    <property type="taxonomic scope" value="Archaea"/>
</dbReference>
<feature type="domain" description="Metallo-beta-lactamase" evidence="1">
    <location>
        <begin position="47"/>
        <end position="199"/>
    </location>
</feature>
<evidence type="ECO:0000259" key="1">
    <source>
        <dbReference type="Pfam" id="PF12706"/>
    </source>
</evidence>
<name>Q6L1Y5_PICTO</name>
<dbReference type="InterPro" id="IPR052533">
    <property type="entry name" value="WalJ/YycJ-like"/>
</dbReference>
<dbReference type="InterPro" id="IPR036866">
    <property type="entry name" value="RibonucZ/Hydroxyglut_hydro"/>
</dbReference>
<dbReference type="PaxDb" id="263820-PTO0432"/>
<dbReference type="InterPro" id="IPR001279">
    <property type="entry name" value="Metallo-B-lactamas"/>
</dbReference>
<dbReference type="InParanoid" id="Q6L1Y5"/>
<dbReference type="KEGG" id="pto:PTO0432"/>
<gene>
    <name evidence="2" type="ordered locus">PTO0432</name>
</gene>
<dbReference type="PANTHER" id="PTHR47619:SF1">
    <property type="entry name" value="EXODEOXYRIBONUCLEASE WALJ"/>
    <property type="match status" value="1"/>
</dbReference>
<dbReference type="OrthoDB" id="53037at2157"/>
<dbReference type="Pfam" id="PF12706">
    <property type="entry name" value="Lactamase_B_2"/>
    <property type="match status" value="1"/>
</dbReference>
<dbReference type="STRING" id="263820.PTO0432"/>